<keyword evidence="3" id="KW-1185">Reference proteome</keyword>
<dbReference type="EMBL" id="GG662840">
    <property type="protein sequence ID" value="EAR88588.1"/>
    <property type="molecule type" value="Genomic_DNA"/>
</dbReference>
<dbReference type="KEGG" id="tet:TTHERM_00185620"/>
<name>Q22T50_TETTS</name>
<keyword evidence="1" id="KW-0732">Signal</keyword>
<dbReference type="AlphaFoldDB" id="Q22T50"/>
<evidence type="ECO:0008006" key="4">
    <source>
        <dbReference type="Google" id="ProtNLM"/>
    </source>
</evidence>
<dbReference type="HOGENOM" id="CLU_2089682_0_0_1"/>
<feature type="chain" id="PRO_5004201051" description="Transmembrane protein" evidence="1">
    <location>
        <begin position="20"/>
        <end position="117"/>
    </location>
</feature>
<organism evidence="2 3">
    <name type="scientific">Tetrahymena thermophila (strain SB210)</name>
    <dbReference type="NCBI Taxonomy" id="312017"/>
    <lineage>
        <taxon>Eukaryota</taxon>
        <taxon>Sar</taxon>
        <taxon>Alveolata</taxon>
        <taxon>Ciliophora</taxon>
        <taxon>Intramacronucleata</taxon>
        <taxon>Oligohymenophorea</taxon>
        <taxon>Hymenostomatida</taxon>
        <taxon>Tetrahymenina</taxon>
        <taxon>Tetrahymenidae</taxon>
        <taxon>Tetrahymena</taxon>
    </lineage>
</organism>
<accession>Q22T50</accession>
<evidence type="ECO:0000313" key="3">
    <source>
        <dbReference type="Proteomes" id="UP000009168"/>
    </source>
</evidence>
<dbReference type="RefSeq" id="XP_001008833.1">
    <property type="nucleotide sequence ID" value="XM_001008833.1"/>
</dbReference>
<proteinExistence type="predicted"/>
<feature type="signal peptide" evidence="1">
    <location>
        <begin position="1"/>
        <end position="19"/>
    </location>
</feature>
<dbReference type="GeneID" id="7844304"/>
<evidence type="ECO:0000313" key="2">
    <source>
        <dbReference type="EMBL" id="EAR88588.1"/>
    </source>
</evidence>
<evidence type="ECO:0000256" key="1">
    <source>
        <dbReference type="SAM" id="SignalP"/>
    </source>
</evidence>
<gene>
    <name evidence="2" type="ORF">TTHERM_00185620</name>
</gene>
<protein>
    <recommendedName>
        <fullName evidence="4">Transmembrane protein</fullName>
    </recommendedName>
</protein>
<reference evidence="3" key="1">
    <citation type="journal article" date="2006" name="PLoS Biol.">
        <title>Macronuclear genome sequence of the ciliate Tetrahymena thermophila, a model eukaryote.</title>
        <authorList>
            <person name="Eisen J.A."/>
            <person name="Coyne R.S."/>
            <person name="Wu M."/>
            <person name="Wu D."/>
            <person name="Thiagarajan M."/>
            <person name="Wortman J.R."/>
            <person name="Badger J.H."/>
            <person name="Ren Q."/>
            <person name="Amedeo P."/>
            <person name="Jones K.M."/>
            <person name="Tallon L.J."/>
            <person name="Delcher A.L."/>
            <person name="Salzberg S.L."/>
            <person name="Silva J.C."/>
            <person name="Haas B.J."/>
            <person name="Majoros W.H."/>
            <person name="Farzad M."/>
            <person name="Carlton J.M."/>
            <person name="Smith R.K. Jr."/>
            <person name="Garg J."/>
            <person name="Pearlman R.E."/>
            <person name="Karrer K.M."/>
            <person name="Sun L."/>
            <person name="Manning G."/>
            <person name="Elde N.C."/>
            <person name="Turkewitz A.P."/>
            <person name="Asai D.J."/>
            <person name="Wilkes D.E."/>
            <person name="Wang Y."/>
            <person name="Cai H."/>
            <person name="Collins K."/>
            <person name="Stewart B.A."/>
            <person name="Lee S.R."/>
            <person name="Wilamowska K."/>
            <person name="Weinberg Z."/>
            <person name="Ruzzo W.L."/>
            <person name="Wloga D."/>
            <person name="Gaertig J."/>
            <person name="Frankel J."/>
            <person name="Tsao C.-C."/>
            <person name="Gorovsky M.A."/>
            <person name="Keeling P.J."/>
            <person name="Waller R.F."/>
            <person name="Patron N.J."/>
            <person name="Cherry J.M."/>
            <person name="Stover N.A."/>
            <person name="Krieger C.J."/>
            <person name="del Toro C."/>
            <person name="Ryder H.F."/>
            <person name="Williamson S.C."/>
            <person name="Barbeau R.A."/>
            <person name="Hamilton E.P."/>
            <person name="Orias E."/>
        </authorList>
    </citation>
    <scope>NUCLEOTIDE SEQUENCE [LARGE SCALE GENOMIC DNA]</scope>
    <source>
        <strain evidence="3">SB210</strain>
    </source>
</reference>
<dbReference type="Proteomes" id="UP000009168">
    <property type="component" value="Unassembled WGS sequence"/>
</dbReference>
<sequence length="117" mass="12645">MRLFAASILLILTITNVSAEATQKVEQCTKTAMTAAQTLCQQNDQDCLTALQTIRNCFNTCGSGPDQSDSAVIKCAKTTCTTSNKAVQTWANNYISCVYLEKLSLSLLLLAIFAIVI</sequence>
<dbReference type="InParanoid" id="Q22T50"/>